<proteinExistence type="predicted"/>
<reference evidence="2 3" key="1">
    <citation type="journal article" date="2019" name="Commun. Biol.">
        <title>The bagworm genome reveals a unique fibroin gene that provides high tensile strength.</title>
        <authorList>
            <person name="Kono N."/>
            <person name="Nakamura H."/>
            <person name="Ohtoshi R."/>
            <person name="Tomita M."/>
            <person name="Numata K."/>
            <person name="Arakawa K."/>
        </authorList>
    </citation>
    <scope>NUCLEOTIDE SEQUENCE [LARGE SCALE GENOMIC DNA]</scope>
</reference>
<evidence type="ECO:0000256" key="1">
    <source>
        <dbReference type="SAM" id="MobiDB-lite"/>
    </source>
</evidence>
<dbReference type="AlphaFoldDB" id="A0A4C1WLL7"/>
<evidence type="ECO:0000313" key="2">
    <source>
        <dbReference type="EMBL" id="GBP51015.1"/>
    </source>
</evidence>
<accession>A0A4C1WLL7</accession>
<organism evidence="2 3">
    <name type="scientific">Eumeta variegata</name>
    <name type="common">Bagworm moth</name>
    <name type="synonym">Eumeta japonica</name>
    <dbReference type="NCBI Taxonomy" id="151549"/>
    <lineage>
        <taxon>Eukaryota</taxon>
        <taxon>Metazoa</taxon>
        <taxon>Ecdysozoa</taxon>
        <taxon>Arthropoda</taxon>
        <taxon>Hexapoda</taxon>
        <taxon>Insecta</taxon>
        <taxon>Pterygota</taxon>
        <taxon>Neoptera</taxon>
        <taxon>Endopterygota</taxon>
        <taxon>Lepidoptera</taxon>
        <taxon>Glossata</taxon>
        <taxon>Ditrysia</taxon>
        <taxon>Tineoidea</taxon>
        <taxon>Psychidae</taxon>
        <taxon>Oiketicinae</taxon>
        <taxon>Eumeta</taxon>
    </lineage>
</organism>
<feature type="region of interest" description="Disordered" evidence="1">
    <location>
        <begin position="82"/>
        <end position="105"/>
    </location>
</feature>
<gene>
    <name evidence="2" type="ORF">EVAR_37173_1</name>
</gene>
<protein>
    <submittedName>
        <fullName evidence="2">Uncharacterized protein</fullName>
    </submittedName>
</protein>
<dbReference type="Proteomes" id="UP000299102">
    <property type="component" value="Unassembled WGS sequence"/>
</dbReference>
<sequence length="105" mass="12115">MYSAHDARALVGRYGFAILQSVHTSHIPVFYSVLLRDNSVCVARAFSKNHKRFVRSITILYHGYYLILYVDVKCIKCEKLRRSKKARRRAPAPAPEGSPARRTHR</sequence>
<evidence type="ECO:0000313" key="3">
    <source>
        <dbReference type="Proteomes" id="UP000299102"/>
    </source>
</evidence>
<keyword evidence="3" id="KW-1185">Reference proteome</keyword>
<comment type="caution">
    <text evidence="2">The sequence shown here is derived from an EMBL/GenBank/DDBJ whole genome shotgun (WGS) entry which is preliminary data.</text>
</comment>
<dbReference type="EMBL" id="BGZK01000572">
    <property type="protein sequence ID" value="GBP51015.1"/>
    <property type="molecule type" value="Genomic_DNA"/>
</dbReference>
<feature type="compositionally biased region" description="Low complexity" evidence="1">
    <location>
        <begin position="95"/>
        <end position="105"/>
    </location>
</feature>
<name>A0A4C1WLL7_EUMVA</name>